<dbReference type="PIRSF" id="PIRSF016838">
    <property type="entry name" value="PafC"/>
    <property type="match status" value="1"/>
</dbReference>
<dbReference type="InterPro" id="IPR026881">
    <property type="entry name" value="WYL_dom"/>
</dbReference>
<dbReference type="SUPFAM" id="SSF46785">
    <property type="entry name" value="Winged helix' DNA-binding domain"/>
    <property type="match status" value="1"/>
</dbReference>
<protein>
    <submittedName>
        <fullName evidence="4">DeoR family transcriptional regulator</fullName>
    </submittedName>
</protein>
<dbReference type="InterPro" id="IPR001034">
    <property type="entry name" value="DeoR_HTH"/>
</dbReference>
<dbReference type="InterPro" id="IPR013196">
    <property type="entry name" value="HTH_11"/>
</dbReference>
<reference evidence="4 5" key="1">
    <citation type="submission" date="2019-07" db="EMBL/GenBank/DDBJ databases">
        <title>Whole genome shotgun sequence of Terrabacter aerolatus NBRC 106305.</title>
        <authorList>
            <person name="Hosoyama A."/>
            <person name="Uohara A."/>
            <person name="Ohji S."/>
            <person name="Ichikawa N."/>
        </authorList>
    </citation>
    <scope>NUCLEOTIDE SEQUENCE [LARGE SCALE GENOMIC DNA]</scope>
    <source>
        <strain evidence="4 5">NBRC 106305</strain>
    </source>
</reference>
<keyword evidence="2" id="KW-0804">Transcription</keyword>
<evidence type="ECO:0000259" key="3">
    <source>
        <dbReference type="PROSITE" id="PS51000"/>
    </source>
</evidence>
<evidence type="ECO:0000313" key="5">
    <source>
        <dbReference type="Proteomes" id="UP000321534"/>
    </source>
</evidence>
<dbReference type="PROSITE" id="PS51000">
    <property type="entry name" value="HTH_DEOR_2"/>
    <property type="match status" value="1"/>
</dbReference>
<organism evidence="4 5">
    <name type="scientific">Terrabacter aerolatus</name>
    <dbReference type="NCBI Taxonomy" id="422442"/>
    <lineage>
        <taxon>Bacteria</taxon>
        <taxon>Bacillati</taxon>
        <taxon>Actinomycetota</taxon>
        <taxon>Actinomycetes</taxon>
        <taxon>Micrococcales</taxon>
        <taxon>Intrasporangiaceae</taxon>
        <taxon>Terrabacter</taxon>
    </lineage>
</organism>
<dbReference type="Proteomes" id="UP000321534">
    <property type="component" value="Unassembled WGS sequence"/>
</dbReference>
<dbReference type="RefSeq" id="WP_186815220.1">
    <property type="nucleotide sequence ID" value="NZ_BAAARO010000011.1"/>
</dbReference>
<dbReference type="GO" id="GO:0003700">
    <property type="term" value="F:DNA-binding transcription factor activity"/>
    <property type="evidence" value="ECO:0007669"/>
    <property type="project" value="InterPro"/>
</dbReference>
<evidence type="ECO:0000256" key="2">
    <source>
        <dbReference type="ARBA" id="ARBA00023163"/>
    </source>
</evidence>
<evidence type="ECO:0000256" key="1">
    <source>
        <dbReference type="ARBA" id="ARBA00023015"/>
    </source>
</evidence>
<dbReference type="Gene3D" id="1.10.10.10">
    <property type="entry name" value="Winged helix-like DNA-binding domain superfamily/Winged helix DNA-binding domain"/>
    <property type="match status" value="1"/>
</dbReference>
<accession>A0A512D3U2</accession>
<dbReference type="PANTHER" id="PTHR34580">
    <property type="match status" value="1"/>
</dbReference>
<dbReference type="Pfam" id="PF08279">
    <property type="entry name" value="HTH_11"/>
    <property type="match status" value="1"/>
</dbReference>
<dbReference type="AlphaFoldDB" id="A0A512D3U2"/>
<dbReference type="PROSITE" id="PS52050">
    <property type="entry name" value="WYL"/>
    <property type="match status" value="1"/>
</dbReference>
<dbReference type="InterPro" id="IPR028349">
    <property type="entry name" value="PafC-like"/>
</dbReference>
<feature type="domain" description="HTH deoR-type" evidence="3">
    <location>
        <begin position="10"/>
        <end position="65"/>
    </location>
</feature>
<keyword evidence="5" id="KW-1185">Reference proteome</keyword>
<dbReference type="EMBL" id="BJYX01000016">
    <property type="protein sequence ID" value="GEO31122.1"/>
    <property type="molecule type" value="Genomic_DNA"/>
</dbReference>
<dbReference type="InterPro" id="IPR057727">
    <property type="entry name" value="WCX_dom"/>
</dbReference>
<dbReference type="InterPro" id="IPR051534">
    <property type="entry name" value="CBASS_pafABC_assoc_protein"/>
</dbReference>
<dbReference type="InterPro" id="IPR036390">
    <property type="entry name" value="WH_DNA-bd_sf"/>
</dbReference>
<keyword evidence="1" id="KW-0805">Transcription regulation</keyword>
<evidence type="ECO:0000313" key="4">
    <source>
        <dbReference type="EMBL" id="GEO31122.1"/>
    </source>
</evidence>
<dbReference type="Pfam" id="PF25583">
    <property type="entry name" value="WCX"/>
    <property type="match status" value="1"/>
</dbReference>
<dbReference type="PANTHER" id="PTHR34580:SF3">
    <property type="entry name" value="PROTEIN PAFB"/>
    <property type="match status" value="1"/>
</dbReference>
<proteinExistence type="predicted"/>
<comment type="caution">
    <text evidence="4">The sequence shown here is derived from an EMBL/GenBank/DDBJ whole genome shotgun (WGS) entry which is preliminary data.</text>
</comment>
<gene>
    <name evidence="4" type="ORF">TAE01_29320</name>
</gene>
<dbReference type="Pfam" id="PF13280">
    <property type="entry name" value="WYL"/>
    <property type="match status" value="1"/>
</dbReference>
<sequence>MSTSSDGTGTTARVLRLLDLLQSRPVWSGTELAERLGVTTRSVRRDVDRLRDLGYPVNAAHGAGGGYQLGAGRRLPPLLLDDDEAVAIAVCLRLAAGGTVEGLGEAAVRTLAKLDQVLPARLRSQVEAIHEATVTLDSGVAPVDAGTLLVLARACRESERVTFAYAGPRGSGERRVEPYRLVATGRRWYLLAYDLDREDWRTFRLDRMAGAESRGWRFRPREDAPDAAEHVRRSISRDPYDHVCRVRIEAPKALVEKQIPASVGAVTADGRSRCIFEAGGNHLGWMAMHLGMLPWELTVLDPPELRDVMREQAARMVRAAGGGVEA</sequence>
<name>A0A512D3U2_9MICO</name>
<dbReference type="InterPro" id="IPR036388">
    <property type="entry name" value="WH-like_DNA-bd_sf"/>
</dbReference>